<evidence type="ECO:0000256" key="1">
    <source>
        <dbReference type="ARBA" id="ARBA00023125"/>
    </source>
</evidence>
<feature type="domain" description="HTH tetR-type" evidence="3">
    <location>
        <begin position="17"/>
        <end position="77"/>
    </location>
</feature>
<reference evidence="5" key="1">
    <citation type="journal article" date="2019" name="Int. J. Syst. Evol. Microbiol.">
        <title>The Global Catalogue of Microorganisms (GCM) 10K type strain sequencing project: providing services to taxonomists for standard genome sequencing and annotation.</title>
        <authorList>
            <consortium name="The Broad Institute Genomics Platform"/>
            <consortium name="The Broad Institute Genome Sequencing Center for Infectious Disease"/>
            <person name="Wu L."/>
            <person name="Ma J."/>
        </authorList>
    </citation>
    <scope>NUCLEOTIDE SEQUENCE [LARGE SCALE GENOMIC DNA]</scope>
    <source>
        <strain evidence="5">JCM 13595</strain>
    </source>
</reference>
<dbReference type="InterPro" id="IPR001647">
    <property type="entry name" value="HTH_TetR"/>
</dbReference>
<evidence type="ECO:0000313" key="5">
    <source>
        <dbReference type="Proteomes" id="UP001501461"/>
    </source>
</evidence>
<proteinExistence type="predicted"/>
<evidence type="ECO:0000256" key="2">
    <source>
        <dbReference type="PROSITE-ProRule" id="PRU00335"/>
    </source>
</evidence>
<dbReference type="PROSITE" id="PS50977">
    <property type="entry name" value="HTH_TETR_2"/>
    <property type="match status" value="1"/>
</dbReference>
<dbReference type="Gene3D" id="1.10.357.10">
    <property type="entry name" value="Tetracycline Repressor, domain 2"/>
    <property type="match status" value="1"/>
</dbReference>
<comment type="caution">
    <text evidence="4">The sequence shown here is derived from an EMBL/GenBank/DDBJ whole genome shotgun (WGS) entry which is preliminary data.</text>
</comment>
<dbReference type="Pfam" id="PF00440">
    <property type="entry name" value="TetR_N"/>
    <property type="match status" value="1"/>
</dbReference>
<dbReference type="SUPFAM" id="SSF46689">
    <property type="entry name" value="Homeodomain-like"/>
    <property type="match status" value="1"/>
</dbReference>
<keyword evidence="1 2" id="KW-0238">DNA-binding</keyword>
<protein>
    <submittedName>
        <fullName evidence="4">TetR/AcrR family transcriptional regulator</fullName>
    </submittedName>
</protein>
<accession>A0ABP5FSW4</accession>
<dbReference type="SUPFAM" id="SSF48498">
    <property type="entry name" value="Tetracyclin repressor-like, C-terminal domain"/>
    <property type="match status" value="1"/>
</dbReference>
<keyword evidence="5" id="KW-1185">Reference proteome</keyword>
<evidence type="ECO:0000313" key="4">
    <source>
        <dbReference type="EMBL" id="GAA2033345.1"/>
    </source>
</evidence>
<dbReference type="RefSeq" id="WP_343956739.1">
    <property type="nucleotide sequence ID" value="NZ_BAAAMN010000018.1"/>
</dbReference>
<feature type="DNA-binding region" description="H-T-H motif" evidence="2">
    <location>
        <begin position="40"/>
        <end position="59"/>
    </location>
</feature>
<dbReference type="InterPro" id="IPR050109">
    <property type="entry name" value="HTH-type_TetR-like_transc_reg"/>
</dbReference>
<dbReference type="PRINTS" id="PR00455">
    <property type="entry name" value="HTHTETR"/>
</dbReference>
<dbReference type="PANTHER" id="PTHR30055:SF200">
    <property type="entry name" value="HTH-TYPE TRANSCRIPTIONAL REPRESSOR BDCR"/>
    <property type="match status" value="1"/>
</dbReference>
<dbReference type="PANTHER" id="PTHR30055">
    <property type="entry name" value="HTH-TYPE TRANSCRIPTIONAL REGULATOR RUTR"/>
    <property type="match status" value="1"/>
</dbReference>
<dbReference type="InterPro" id="IPR036271">
    <property type="entry name" value="Tet_transcr_reg_TetR-rel_C_sf"/>
</dbReference>
<evidence type="ECO:0000259" key="3">
    <source>
        <dbReference type="PROSITE" id="PS50977"/>
    </source>
</evidence>
<dbReference type="InterPro" id="IPR009057">
    <property type="entry name" value="Homeodomain-like_sf"/>
</dbReference>
<name>A0ABP5FSW4_9MICC</name>
<organism evidence="4 5">
    <name type="scientific">Yaniella flava</name>
    <dbReference type="NCBI Taxonomy" id="287930"/>
    <lineage>
        <taxon>Bacteria</taxon>
        <taxon>Bacillati</taxon>
        <taxon>Actinomycetota</taxon>
        <taxon>Actinomycetes</taxon>
        <taxon>Micrococcales</taxon>
        <taxon>Micrococcaceae</taxon>
        <taxon>Yaniella</taxon>
    </lineage>
</organism>
<dbReference type="EMBL" id="BAAAMN010000018">
    <property type="protein sequence ID" value="GAA2033345.1"/>
    <property type="molecule type" value="Genomic_DNA"/>
</dbReference>
<gene>
    <name evidence="4" type="ORF">GCM10009720_12280</name>
</gene>
<sequence length="203" mass="22207">MAAEENAAEVLDVPELTAGAKKILEVASGLFYQHGIYNVGVDTIAAESGFTKRTLYDRFGSKDNLVAIHLKARHHRWWARMEEGLAAHPPSPALAFFDSYILDAETSDHGCAFINAAAELATDHPGYQIVQAHKGLVLRYLIGLIEDTHPDYDEAETVAEQVFLLMEGAIVHLGVDGDDRLLHSARDMAKRLITNGASEVELA</sequence>
<dbReference type="Proteomes" id="UP001501461">
    <property type="component" value="Unassembled WGS sequence"/>
</dbReference>